<evidence type="ECO:0000256" key="1">
    <source>
        <dbReference type="SAM" id="Phobius"/>
    </source>
</evidence>
<feature type="transmembrane region" description="Helical" evidence="1">
    <location>
        <begin position="145"/>
        <end position="164"/>
    </location>
</feature>
<dbReference type="Proteomes" id="UP000237640">
    <property type="component" value="Unassembled WGS sequence"/>
</dbReference>
<accession>A0A2T0MC07</accession>
<feature type="domain" description="DUF418" evidence="2">
    <location>
        <begin position="235"/>
        <end position="399"/>
    </location>
</feature>
<feature type="transmembrane region" description="Helical" evidence="1">
    <location>
        <begin position="58"/>
        <end position="85"/>
    </location>
</feature>
<keyword evidence="1" id="KW-1133">Transmembrane helix</keyword>
<feature type="transmembrane region" description="Helical" evidence="1">
    <location>
        <begin position="295"/>
        <end position="312"/>
    </location>
</feature>
<dbReference type="InterPro" id="IPR007349">
    <property type="entry name" value="DUF418"/>
</dbReference>
<protein>
    <recommendedName>
        <fullName evidence="2">DUF418 domain-containing protein</fullName>
    </recommendedName>
</protein>
<keyword evidence="1" id="KW-0812">Transmembrane</keyword>
<organism evidence="3 4">
    <name type="scientific">Flagellimonas meridianipacifica</name>
    <dbReference type="NCBI Taxonomy" id="1080225"/>
    <lineage>
        <taxon>Bacteria</taxon>
        <taxon>Pseudomonadati</taxon>
        <taxon>Bacteroidota</taxon>
        <taxon>Flavobacteriia</taxon>
        <taxon>Flavobacteriales</taxon>
        <taxon>Flavobacteriaceae</taxon>
        <taxon>Flagellimonas</taxon>
    </lineage>
</organism>
<dbReference type="RefSeq" id="WP_158259149.1">
    <property type="nucleotide sequence ID" value="NZ_PVYX01000002.1"/>
</dbReference>
<dbReference type="EMBL" id="PVYX01000002">
    <property type="protein sequence ID" value="PRX55033.1"/>
    <property type="molecule type" value="Genomic_DNA"/>
</dbReference>
<gene>
    <name evidence="3" type="ORF">CLV81_3439</name>
</gene>
<evidence type="ECO:0000313" key="4">
    <source>
        <dbReference type="Proteomes" id="UP000237640"/>
    </source>
</evidence>
<reference evidence="3 4" key="1">
    <citation type="submission" date="2018-03" db="EMBL/GenBank/DDBJ databases">
        <title>Genomic Encyclopedia of Archaeal and Bacterial Type Strains, Phase II (KMG-II): from individual species to whole genera.</title>
        <authorList>
            <person name="Goeker M."/>
        </authorList>
    </citation>
    <scope>NUCLEOTIDE SEQUENCE [LARGE SCALE GENOMIC DNA]</scope>
    <source>
        <strain evidence="3 4">DSM 25027</strain>
    </source>
</reference>
<dbReference type="AlphaFoldDB" id="A0A2T0MC07"/>
<feature type="transmembrane region" description="Helical" evidence="1">
    <location>
        <begin position="97"/>
        <end position="114"/>
    </location>
</feature>
<feature type="transmembrane region" description="Helical" evidence="1">
    <location>
        <begin position="20"/>
        <end position="38"/>
    </location>
</feature>
<name>A0A2T0MC07_9FLAO</name>
<dbReference type="PANTHER" id="PTHR30590">
    <property type="entry name" value="INNER MEMBRANE PROTEIN"/>
    <property type="match status" value="1"/>
</dbReference>
<comment type="caution">
    <text evidence="3">The sequence shown here is derived from an EMBL/GenBank/DDBJ whole genome shotgun (WGS) entry which is preliminary data.</text>
</comment>
<feature type="transmembrane region" description="Helical" evidence="1">
    <location>
        <begin position="332"/>
        <end position="354"/>
    </location>
</feature>
<sequence>MESSAQGILPKNRIEIIDALRGFSLAGIVIVHMVENYIGAPSPSSFNEAVHQGIGDDIVDGFIGFLLRGKFFALFSFLFGLSFFIQMDNANKKGEYFGGRFLWRLILLLIIGYAHSLFYGGDILTIYAILGVFLIPFYKVGNKWILGITALLFLGIGRYVVFYFTQGGNVFPGMDFTPDSQDVKNYYAILKEGTLSDVFAYNGHQGHLNKANFQLGVFGRAYITLGFFLMGLFVGRMGFFERYTDMKKLIKRTWIWSLVLFLVSGGLMALTFGSMGGNVTFDKWIAMFGLTSFDLNNVAMTFILLSVFVIVYKRTGGQKWLSKFAPYGRMALTNYFFQSIIGTFLLFGWGLGYLGELRNIYTFGIAILIIVLQMVISAWWLRKFRYGPLEWLWRSATFFKIFPMKRNS</sequence>
<evidence type="ECO:0000259" key="2">
    <source>
        <dbReference type="Pfam" id="PF04235"/>
    </source>
</evidence>
<feature type="transmembrane region" description="Helical" evidence="1">
    <location>
        <begin position="360"/>
        <end position="381"/>
    </location>
</feature>
<keyword evidence="1" id="KW-0472">Membrane</keyword>
<dbReference type="PANTHER" id="PTHR30590:SF2">
    <property type="entry name" value="INNER MEMBRANE PROTEIN"/>
    <property type="match status" value="1"/>
</dbReference>
<proteinExistence type="predicted"/>
<feature type="transmembrane region" description="Helical" evidence="1">
    <location>
        <begin position="254"/>
        <end position="275"/>
    </location>
</feature>
<evidence type="ECO:0000313" key="3">
    <source>
        <dbReference type="EMBL" id="PRX55033.1"/>
    </source>
</evidence>
<feature type="transmembrane region" description="Helical" evidence="1">
    <location>
        <begin position="217"/>
        <end position="234"/>
    </location>
</feature>
<keyword evidence="4" id="KW-1185">Reference proteome</keyword>
<dbReference type="Pfam" id="PF04235">
    <property type="entry name" value="DUF418"/>
    <property type="match status" value="1"/>
</dbReference>
<dbReference type="OrthoDB" id="9807744at2"/>
<dbReference type="InterPro" id="IPR052529">
    <property type="entry name" value="Bact_Transport_Assoc"/>
</dbReference>
<feature type="transmembrane region" description="Helical" evidence="1">
    <location>
        <begin position="120"/>
        <end position="138"/>
    </location>
</feature>